<organism evidence="2 3">
    <name type="scientific">Durusdinium trenchii</name>
    <dbReference type="NCBI Taxonomy" id="1381693"/>
    <lineage>
        <taxon>Eukaryota</taxon>
        <taxon>Sar</taxon>
        <taxon>Alveolata</taxon>
        <taxon>Dinophyceae</taxon>
        <taxon>Suessiales</taxon>
        <taxon>Symbiodiniaceae</taxon>
        <taxon>Durusdinium</taxon>
    </lineage>
</organism>
<dbReference type="SUPFAM" id="SSF56281">
    <property type="entry name" value="Metallo-hydrolase/oxidoreductase"/>
    <property type="match status" value="1"/>
</dbReference>
<dbReference type="Gene3D" id="3.60.15.10">
    <property type="entry name" value="Ribonuclease Z/Hydroxyacylglutathione hydrolase-like"/>
    <property type="match status" value="1"/>
</dbReference>
<proteinExistence type="predicted"/>
<protein>
    <recommendedName>
        <fullName evidence="1">Metallo-beta-lactamase domain-containing protein</fullName>
    </recommendedName>
</protein>
<dbReference type="Proteomes" id="UP001642484">
    <property type="component" value="Unassembled WGS sequence"/>
</dbReference>
<evidence type="ECO:0000259" key="1">
    <source>
        <dbReference type="SMART" id="SM00849"/>
    </source>
</evidence>
<dbReference type="EMBL" id="CAXAMN010005803">
    <property type="protein sequence ID" value="CAK9015438.1"/>
    <property type="molecule type" value="Genomic_DNA"/>
</dbReference>
<dbReference type="InterPro" id="IPR036866">
    <property type="entry name" value="RibonucZ/Hydroxyglut_hydro"/>
</dbReference>
<keyword evidence="3" id="KW-1185">Reference proteome</keyword>
<evidence type="ECO:0000313" key="3">
    <source>
        <dbReference type="Proteomes" id="UP001642484"/>
    </source>
</evidence>
<dbReference type="SMART" id="SM00849">
    <property type="entry name" value="Lactamase_B"/>
    <property type="match status" value="1"/>
</dbReference>
<comment type="caution">
    <text evidence="2">The sequence shown here is derived from an EMBL/GenBank/DDBJ whole genome shotgun (WGS) entry which is preliminary data.</text>
</comment>
<dbReference type="InterPro" id="IPR001279">
    <property type="entry name" value="Metallo-B-lactamas"/>
</dbReference>
<name>A0ABP0JMQ7_9DINO</name>
<reference evidence="2 3" key="1">
    <citation type="submission" date="2024-02" db="EMBL/GenBank/DDBJ databases">
        <authorList>
            <person name="Chen Y."/>
            <person name="Shah S."/>
            <person name="Dougan E. K."/>
            <person name="Thang M."/>
            <person name="Chan C."/>
        </authorList>
    </citation>
    <scope>NUCLEOTIDE SEQUENCE [LARGE SCALE GENOMIC DNA]</scope>
</reference>
<gene>
    <name evidence="2" type="ORF">CCMP2556_LOCUS12100</name>
</gene>
<sequence length="350" mass="38763">MASLHGPGLLVDTLMDPVLTSTMVAELKPATGTGGGEGRIGAVVFTHPDVDHILGNQAVSMEVPRLGDVKAQQDILAQAKTLHRMRFTVNLGYLLWQALQLIGGPRLLPSLPGWMRPRALQVFSFANYAFKLGGFNLHTIDADKLPAFAKTIQTGDEITLDIGDASPLPVKFWQMGSIHSKSDSVLLLPQSRVCYTGDLLFIGIAPVMWAGPAKSWVTALDDLLKATGEDWLFVPGHGPVTDAIGVQHVKSYFEYLHQAVSENCADLPLMQPELDETCAWRTLERMPNQLKEHFHEPERIVICAVIERVALRTGAPAKVDVKFKLQWISKMSEYELKRDYLSTRLMRSEL</sequence>
<feature type="domain" description="Metallo-beta-lactamase" evidence="1">
    <location>
        <begin position="5"/>
        <end position="237"/>
    </location>
</feature>
<accession>A0ABP0JMQ7</accession>
<evidence type="ECO:0000313" key="2">
    <source>
        <dbReference type="EMBL" id="CAK9015438.1"/>
    </source>
</evidence>